<sequence>MKTITFMKSPVAAAISLVLTAGLIAPVYAQDNAQNNEQEQEQTQQQQSAQQTGQEEAVEVIKVRGIRGSLARSVDFKRNSSGVVDAISAEEMGKFPDTNLAESLQRITGVSVSRVNGEGSQITVRGFGPDFNLITLNGRQMPGTGNTRSYNLENLSSEGVSALEVYKTARAALPSGGLGATVNIVTTRPLERPGEAFSIMAKGMHDTSVEKGDDITPEIAAVYSNSFADDTFGVAFSFSNYRRDFQVQRANIQGWQANVGLPDLAEGEFIDPRPVDEEGNRIGNHFFPKDMNYGIEDLSQERTNGQLTLQFAPIRDLMITADYTASRSLTGRTAFGWGIWNEFGGNINSYELDENGTALYADISGNDGSFTAEKGTTEVKAESVGLNITYDVNNDLKLWFDAHDSSNETDDGVDPGSNFFGQVILGSDQLNSKIYDYRTGEIPQVLINWANGTNELMPSEIDSNFSQFFRRPGESTVKQYQFKSEWFNNGTFDLPLVKVTAGLSRTDQTFGGYTAWSGLEGGPGFNPSFAFIFPDGMFTRNDTGDFLDQFAGGGSDLLTNYYYTYDFDEAVARQRAYLTEALMGSDAYLADPFSNGIDSQSGVNEVTDAIFIQSDWDFEIAGYYSQLNVGVRYEQTDVSSTTKQRVERQVNWVSASEWIMQYEPEDQASFLTLNGEHDVFLPMFDLKVELAPDLIGRFSYGKSITRAPLGALAGGRSLSGSPKPGSRVGGQGNTNLLPYESTNFDVALEYYYGPASYASIGYFRKDVDNFIQNTITEITIDGLHDIFQGPRYQEAIASLEARNEQATSTAIFEEMLALGYGNGEGVIEPNSDDPLIVWNITQPSNTDSKMVEGVEMAVQHVFGESGFGLGANATVVDGDVEFDTDSLTQQAPLTGLSNSANFQAFYEKHGFSVKVTYAWRDSYLIGVGQAQGSADAPPQYAREYGQWDMSVNYDITDRFTVFFEGINLNNETEQGYGRYEEQFLFARQYGPRYSLGARYSF</sequence>
<name>A0A432Y0Z1_9GAMM</name>
<dbReference type="NCBIfam" id="TIGR01782">
    <property type="entry name" value="TonB-Xanth-Caul"/>
    <property type="match status" value="1"/>
</dbReference>
<dbReference type="InterPro" id="IPR012910">
    <property type="entry name" value="Plug_dom"/>
</dbReference>
<feature type="signal peptide" evidence="6">
    <location>
        <begin position="1"/>
        <end position="29"/>
    </location>
</feature>
<evidence type="ECO:0000256" key="1">
    <source>
        <dbReference type="ARBA" id="ARBA00004442"/>
    </source>
</evidence>
<protein>
    <submittedName>
        <fullName evidence="9">TonB-dependent receptor</fullName>
    </submittedName>
</protein>
<dbReference type="PANTHER" id="PTHR40980:SF3">
    <property type="entry name" value="TONB-DEPENDENT RECEPTOR-LIKE BETA-BARREL DOMAIN-CONTAINING PROTEIN"/>
    <property type="match status" value="1"/>
</dbReference>
<reference evidence="10" key="1">
    <citation type="journal article" date="2018" name="Front. Microbiol.">
        <title>Genome-Based Analysis Reveals the Taxonomy and Diversity of the Family Idiomarinaceae.</title>
        <authorList>
            <person name="Liu Y."/>
            <person name="Lai Q."/>
            <person name="Shao Z."/>
        </authorList>
    </citation>
    <scope>NUCLEOTIDE SEQUENCE [LARGE SCALE GENOMIC DNA]</scope>
    <source>
        <strain evidence="10">BH195</strain>
    </source>
</reference>
<organism evidence="9 10">
    <name type="scientific">Pseudidiomarina halophila</name>
    <dbReference type="NCBI Taxonomy" id="1449799"/>
    <lineage>
        <taxon>Bacteria</taxon>
        <taxon>Pseudomonadati</taxon>
        <taxon>Pseudomonadota</taxon>
        <taxon>Gammaproteobacteria</taxon>
        <taxon>Alteromonadales</taxon>
        <taxon>Idiomarinaceae</taxon>
        <taxon>Pseudidiomarina</taxon>
    </lineage>
</organism>
<accession>A0A432Y0Z1</accession>
<dbReference type="Gene3D" id="2.170.130.10">
    <property type="entry name" value="TonB-dependent receptor, plug domain"/>
    <property type="match status" value="1"/>
</dbReference>
<keyword evidence="6" id="KW-0732">Signal</keyword>
<dbReference type="PANTHER" id="PTHR40980">
    <property type="entry name" value="PLUG DOMAIN-CONTAINING PROTEIN"/>
    <property type="match status" value="1"/>
</dbReference>
<dbReference type="InterPro" id="IPR000531">
    <property type="entry name" value="Beta-barrel_TonB"/>
</dbReference>
<evidence type="ECO:0000256" key="4">
    <source>
        <dbReference type="RuleBase" id="RU003357"/>
    </source>
</evidence>
<evidence type="ECO:0000259" key="7">
    <source>
        <dbReference type="Pfam" id="PF00593"/>
    </source>
</evidence>
<comment type="subcellular location">
    <subcellularLocation>
        <location evidence="1 4">Cell outer membrane</location>
    </subcellularLocation>
</comment>
<dbReference type="Pfam" id="PF07715">
    <property type="entry name" value="Plug"/>
    <property type="match status" value="1"/>
</dbReference>
<evidence type="ECO:0000259" key="8">
    <source>
        <dbReference type="Pfam" id="PF07715"/>
    </source>
</evidence>
<dbReference type="Proteomes" id="UP000287198">
    <property type="component" value="Unassembled WGS sequence"/>
</dbReference>
<dbReference type="AlphaFoldDB" id="A0A432Y0Z1"/>
<evidence type="ECO:0000256" key="6">
    <source>
        <dbReference type="SAM" id="SignalP"/>
    </source>
</evidence>
<keyword evidence="10" id="KW-1185">Reference proteome</keyword>
<feature type="domain" description="TonB-dependent receptor plug" evidence="8">
    <location>
        <begin position="77"/>
        <end position="178"/>
    </location>
</feature>
<comment type="caution">
    <text evidence="9">The sequence shown here is derived from an EMBL/GenBank/DDBJ whole genome shotgun (WGS) entry which is preliminary data.</text>
</comment>
<dbReference type="GO" id="GO:0009279">
    <property type="term" value="C:cell outer membrane"/>
    <property type="evidence" value="ECO:0007669"/>
    <property type="project" value="UniProtKB-SubCell"/>
</dbReference>
<dbReference type="EMBL" id="PIPW01000001">
    <property type="protein sequence ID" value="RUO54630.1"/>
    <property type="molecule type" value="Genomic_DNA"/>
</dbReference>
<feature type="chain" id="PRO_5019187917" evidence="6">
    <location>
        <begin position="30"/>
        <end position="1001"/>
    </location>
</feature>
<dbReference type="RefSeq" id="WP_126762180.1">
    <property type="nucleotide sequence ID" value="NZ_JBHLTZ010000004.1"/>
</dbReference>
<feature type="region of interest" description="Disordered" evidence="5">
    <location>
        <begin position="34"/>
        <end position="53"/>
    </location>
</feature>
<dbReference type="InterPro" id="IPR037066">
    <property type="entry name" value="Plug_dom_sf"/>
</dbReference>
<evidence type="ECO:0000256" key="5">
    <source>
        <dbReference type="SAM" id="MobiDB-lite"/>
    </source>
</evidence>
<keyword evidence="4" id="KW-0798">TonB box</keyword>
<dbReference type="SUPFAM" id="SSF56935">
    <property type="entry name" value="Porins"/>
    <property type="match status" value="1"/>
</dbReference>
<feature type="domain" description="TonB-dependent receptor-like beta-barrel" evidence="7">
    <location>
        <begin position="451"/>
        <end position="968"/>
    </location>
</feature>
<proteinExistence type="inferred from homology"/>
<gene>
    <name evidence="9" type="ORF">CWI69_04255</name>
</gene>
<keyword evidence="3" id="KW-0998">Cell outer membrane</keyword>
<dbReference type="OrthoDB" id="8727862at2"/>
<comment type="similarity">
    <text evidence="4">Belongs to the TonB-dependent receptor family.</text>
</comment>
<evidence type="ECO:0000313" key="10">
    <source>
        <dbReference type="Proteomes" id="UP000287198"/>
    </source>
</evidence>
<dbReference type="InterPro" id="IPR010104">
    <property type="entry name" value="TonB_rcpt_bac"/>
</dbReference>
<evidence type="ECO:0000256" key="3">
    <source>
        <dbReference type="ARBA" id="ARBA00023237"/>
    </source>
</evidence>
<evidence type="ECO:0000256" key="2">
    <source>
        <dbReference type="ARBA" id="ARBA00023136"/>
    </source>
</evidence>
<dbReference type="Pfam" id="PF00593">
    <property type="entry name" value="TonB_dep_Rec_b-barrel"/>
    <property type="match status" value="1"/>
</dbReference>
<keyword evidence="2 4" id="KW-0472">Membrane</keyword>
<evidence type="ECO:0000313" key="9">
    <source>
        <dbReference type="EMBL" id="RUO54630.1"/>
    </source>
</evidence>
<dbReference type="InterPro" id="IPR036942">
    <property type="entry name" value="Beta-barrel_TonB_sf"/>
</dbReference>
<keyword evidence="9" id="KW-0675">Receptor</keyword>
<dbReference type="Gene3D" id="2.40.170.20">
    <property type="entry name" value="TonB-dependent receptor, beta-barrel domain"/>
    <property type="match status" value="1"/>
</dbReference>